<evidence type="ECO:0000256" key="1">
    <source>
        <dbReference type="ARBA" id="ARBA00022729"/>
    </source>
</evidence>
<evidence type="ECO:0000313" key="4">
    <source>
        <dbReference type="Proteomes" id="UP001485226"/>
    </source>
</evidence>
<dbReference type="NCBIfam" id="TIGR04183">
    <property type="entry name" value="Por_Secre_tail"/>
    <property type="match status" value="1"/>
</dbReference>
<accession>A0ABU9IP71</accession>
<protein>
    <submittedName>
        <fullName evidence="3">T9SS type A sorting domain-containing protein</fullName>
    </submittedName>
</protein>
<gene>
    <name evidence="3" type="ORF">AAEO57_08025</name>
</gene>
<comment type="caution">
    <text evidence="3">The sequence shown here is derived from an EMBL/GenBank/DDBJ whole genome shotgun (WGS) entry which is preliminary data.</text>
</comment>
<proteinExistence type="predicted"/>
<keyword evidence="4" id="KW-1185">Reference proteome</keyword>
<dbReference type="InterPro" id="IPR026444">
    <property type="entry name" value="Secre_tail"/>
</dbReference>
<name>A0ABU9IP71_9FLAO</name>
<feature type="chain" id="PRO_5046002632" evidence="2">
    <location>
        <begin position="23"/>
        <end position="135"/>
    </location>
</feature>
<reference evidence="3 4" key="1">
    <citation type="submission" date="2024-04" db="EMBL/GenBank/DDBJ databases">
        <title>Flavobacterium sp. DGU38 16S ribosomal RNA gene Genome sequencing and assembly.</title>
        <authorList>
            <person name="Park S."/>
        </authorList>
    </citation>
    <scope>NUCLEOTIDE SEQUENCE [LARGE SCALE GENOMIC DNA]</scope>
    <source>
        <strain evidence="3 4">DGU38</strain>
    </source>
</reference>
<feature type="signal peptide" evidence="2">
    <location>
        <begin position="1"/>
        <end position="22"/>
    </location>
</feature>
<sequence length="135" mass="14940">MKKMLKLGLVIAVLFSGISTYAIDGNEDYILHVIKENGNEVTFGLENVTQAKLMIYDQDGTILYSENASGKEGILKRITFEDFPEGTYILKIEDNVKITKHEITVTYNKVILSSKAISSVYKAGSSAKNTSVVVR</sequence>
<dbReference type="Proteomes" id="UP001485226">
    <property type="component" value="Unassembled WGS sequence"/>
</dbReference>
<organism evidence="3 4">
    <name type="scientific">Flavobacterium calami</name>
    <dbReference type="NCBI Taxonomy" id="3139144"/>
    <lineage>
        <taxon>Bacteria</taxon>
        <taxon>Pseudomonadati</taxon>
        <taxon>Bacteroidota</taxon>
        <taxon>Flavobacteriia</taxon>
        <taxon>Flavobacteriales</taxon>
        <taxon>Flavobacteriaceae</taxon>
        <taxon>Flavobacterium</taxon>
    </lineage>
</organism>
<evidence type="ECO:0000313" key="3">
    <source>
        <dbReference type="EMBL" id="MEL1253718.1"/>
    </source>
</evidence>
<evidence type="ECO:0000256" key="2">
    <source>
        <dbReference type="SAM" id="SignalP"/>
    </source>
</evidence>
<dbReference type="EMBL" id="JBBYHS010000007">
    <property type="protein sequence ID" value="MEL1253718.1"/>
    <property type="molecule type" value="Genomic_DNA"/>
</dbReference>
<keyword evidence="1 2" id="KW-0732">Signal</keyword>
<dbReference type="RefSeq" id="WP_341691379.1">
    <property type="nucleotide sequence ID" value="NZ_JBBYHS010000007.1"/>
</dbReference>